<evidence type="ECO:0000313" key="3">
    <source>
        <dbReference type="EMBL" id="QMW90565.1"/>
    </source>
</evidence>
<dbReference type="EMBL" id="CP040626">
    <property type="protein sequence ID" value="QMW90214.1"/>
    <property type="molecule type" value="Genomic_DNA"/>
</dbReference>
<protein>
    <submittedName>
        <fullName evidence="1">DUF4355 domain-containing protein</fullName>
    </submittedName>
</protein>
<dbReference type="EMBL" id="CACRTU010000024">
    <property type="protein sequence ID" value="VYU53467.1"/>
    <property type="molecule type" value="Genomic_DNA"/>
</dbReference>
<dbReference type="Proteomes" id="UP000515243">
    <property type="component" value="Chromosome 1"/>
</dbReference>
<dbReference type="InterPro" id="IPR025580">
    <property type="entry name" value="Gp46"/>
</dbReference>
<proteinExistence type="predicted"/>
<reference evidence="1 5" key="3">
    <citation type="submission" date="2020-01" db="EMBL/GenBank/DDBJ databases">
        <title>Genome sequence of a 1,3-propanediol producer, Clostridium butyricum S3.</title>
        <authorList>
            <person name="Zhou J."/>
        </authorList>
    </citation>
    <scope>NUCLEOTIDE SEQUENCE [LARGE SCALE GENOMIC DNA]</scope>
    <source>
        <strain evidence="1 5">S3</strain>
    </source>
</reference>
<dbReference type="AlphaFoldDB" id="A0A6L9ES35"/>
<evidence type="ECO:0000313" key="6">
    <source>
        <dbReference type="Proteomes" id="UP000515243"/>
    </source>
</evidence>
<dbReference type="EMBL" id="WOFV02000069">
    <property type="protein sequence ID" value="NAS19363.1"/>
    <property type="molecule type" value="Genomic_DNA"/>
</dbReference>
<dbReference type="EMBL" id="CP040626">
    <property type="protein sequence ID" value="QMW90565.1"/>
    <property type="molecule type" value="Genomic_DNA"/>
</dbReference>
<organism evidence="1 5">
    <name type="scientific">Clostridium butyricum</name>
    <dbReference type="NCBI Taxonomy" id="1492"/>
    <lineage>
        <taxon>Bacteria</taxon>
        <taxon>Bacillati</taxon>
        <taxon>Bacillota</taxon>
        <taxon>Clostridia</taxon>
        <taxon>Eubacteriales</taxon>
        <taxon>Clostridiaceae</taxon>
        <taxon>Clostridium</taxon>
    </lineage>
</organism>
<name>A0A6L9ES35_CLOBU</name>
<accession>A0A6L9ES35</accession>
<evidence type="ECO:0000313" key="2">
    <source>
        <dbReference type="EMBL" id="QMW90214.1"/>
    </source>
</evidence>
<reference evidence="4" key="2">
    <citation type="submission" date="2019-11" db="EMBL/GenBank/DDBJ databases">
        <authorList>
            <person name="Feng L."/>
        </authorList>
    </citation>
    <scope>NUCLEOTIDE SEQUENCE</scope>
    <source>
        <strain evidence="4">CButyricumLFYP62</strain>
    </source>
</reference>
<dbReference type="Pfam" id="PF14265">
    <property type="entry name" value="DUF4355"/>
    <property type="match status" value="1"/>
</dbReference>
<evidence type="ECO:0000313" key="5">
    <source>
        <dbReference type="Proteomes" id="UP000474042"/>
    </source>
</evidence>
<reference evidence="2 6" key="1">
    <citation type="submission" date="2019-05" db="EMBL/GenBank/DDBJ databases">
        <authorList>
            <person name="Schori C."/>
            <person name="Ahrens C."/>
        </authorList>
    </citation>
    <scope>NUCLEOTIDE SEQUENCE [LARGE SCALE GENOMIC DNA]</scope>
    <source>
        <strain evidence="2 6">DSM 10702</strain>
    </source>
</reference>
<dbReference type="Proteomes" id="UP000474042">
    <property type="component" value="Unassembled WGS sequence"/>
</dbReference>
<evidence type="ECO:0000313" key="1">
    <source>
        <dbReference type="EMBL" id="NAS19363.1"/>
    </source>
</evidence>
<sequence>MKKVDLLKIIETIADDGDINETILGHEEFKSLKDLSKLSVEDITGILGSEVGKAYMTSHDDSIRSKAVETFKTGKMQDEIKKAIEEAKNGKKSPEAEALEKLQKEFEASQAELTKERTMNKLSATLKEKKLPIELANFAYGDGQEETINKNIETLQNVLNSAVDSGVKAKLGISAYTPPADAQTNAANAEIAQAMGVQ</sequence>
<dbReference type="GeneID" id="92943743"/>
<gene>
    <name evidence="4" type="ORF">CBLFYP62_02659</name>
    <name evidence="2" type="ORF">FF104_04395</name>
    <name evidence="3" type="ORF">FF104_06210</name>
    <name evidence="1" type="ORF">GND98_016235</name>
</gene>
<dbReference type="Gene3D" id="3.40.190.10">
    <property type="entry name" value="Periplasmic binding protein-like II"/>
    <property type="match status" value="1"/>
</dbReference>
<dbReference type="RefSeq" id="WP_035765592.1">
    <property type="nucleotide sequence ID" value="NZ_AP019716.1"/>
</dbReference>
<evidence type="ECO:0000313" key="4">
    <source>
        <dbReference type="EMBL" id="VYU53467.1"/>
    </source>
</evidence>